<keyword evidence="1" id="KW-1133">Transmembrane helix</keyword>
<sequence length="47" mass="5456">MRFMTERREIKAMMDFLMIVTLAGVFGVFLLFLMWCGHIVDGGGEER</sequence>
<accession>A0A919YH09</accession>
<reference evidence="2 3" key="1">
    <citation type="submission" date="2021-03" db="EMBL/GenBank/DDBJ databases">
        <title>Antimicrobial resistance genes in bacteria isolated from Japanese honey, and their potential for conferring macrolide and lincosamide resistance in the American foulbrood pathogen Paenibacillus larvae.</title>
        <authorList>
            <person name="Okamoto M."/>
            <person name="Kumagai M."/>
            <person name="Kanamori H."/>
            <person name="Takamatsu D."/>
        </authorList>
    </citation>
    <scope>NUCLEOTIDE SEQUENCE [LARGE SCALE GENOMIC DNA]</scope>
    <source>
        <strain evidence="2 3">J34TS1</strain>
    </source>
</reference>
<feature type="transmembrane region" description="Helical" evidence="1">
    <location>
        <begin position="12"/>
        <end position="35"/>
    </location>
</feature>
<gene>
    <name evidence="2" type="ORF">J34TS1_29970</name>
</gene>
<dbReference type="Proteomes" id="UP000682811">
    <property type="component" value="Unassembled WGS sequence"/>
</dbReference>
<name>A0A919YH09_9BACL</name>
<evidence type="ECO:0000256" key="1">
    <source>
        <dbReference type="SAM" id="Phobius"/>
    </source>
</evidence>
<evidence type="ECO:0000313" key="3">
    <source>
        <dbReference type="Proteomes" id="UP000682811"/>
    </source>
</evidence>
<protein>
    <submittedName>
        <fullName evidence="2">Uncharacterized protein</fullName>
    </submittedName>
</protein>
<keyword evidence="1" id="KW-0812">Transmembrane</keyword>
<keyword evidence="3" id="KW-1185">Reference proteome</keyword>
<dbReference type="AlphaFoldDB" id="A0A919YH09"/>
<proteinExistence type="predicted"/>
<evidence type="ECO:0000313" key="2">
    <source>
        <dbReference type="EMBL" id="GIO48232.1"/>
    </source>
</evidence>
<keyword evidence="1" id="KW-0472">Membrane</keyword>
<organism evidence="2 3">
    <name type="scientific">Paenibacillus azoreducens</name>
    <dbReference type="NCBI Taxonomy" id="116718"/>
    <lineage>
        <taxon>Bacteria</taxon>
        <taxon>Bacillati</taxon>
        <taxon>Bacillota</taxon>
        <taxon>Bacilli</taxon>
        <taxon>Bacillales</taxon>
        <taxon>Paenibacillaceae</taxon>
        <taxon>Paenibacillus</taxon>
    </lineage>
</organism>
<comment type="caution">
    <text evidence="2">The sequence shown here is derived from an EMBL/GenBank/DDBJ whole genome shotgun (WGS) entry which is preliminary data.</text>
</comment>
<dbReference type="EMBL" id="BORT01000012">
    <property type="protein sequence ID" value="GIO48232.1"/>
    <property type="molecule type" value="Genomic_DNA"/>
</dbReference>